<dbReference type="InterPro" id="IPR002611">
    <property type="entry name" value="IstB_ATP-bd"/>
</dbReference>
<dbReference type="CDD" id="cd00009">
    <property type="entry name" value="AAA"/>
    <property type="match status" value="1"/>
</dbReference>
<dbReference type="InterPro" id="IPR028350">
    <property type="entry name" value="DNAC/IstB-like"/>
</dbReference>
<dbReference type="Pfam" id="PF01695">
    <property type="entry name" value="IstB_IS21"/>
    <property type="match status" value="1"/>
</dbReference>
<evidence type="ECO:0000313" key="6">
    <source>
        <dbReference type="Proteomes" id="UP000321110"/>
    </source>
</evidence>
<dbReference type="SMART" id="SM00382">
    <property type="entry name" value="AAA"/>
    <property type="match status" value="1"/>
</dbReference>
<dbReference type="EMBL" id="SSFO01000193">
    <property type="protein sequence ID" value="TXI31297.1"/>
    <property type="molecule type" value="Genomic_DNA"/>
</dbReference>
<dbReference type="AlphaFoldDB" id="A0A5C7W0E5"/>
<reference evidence="5 6" key="1">
    <citation type="submission" date="2018-09" db="EMBL/GenBank/DDBJ databases">
        <title>Metagenome Assembled Genomes from an Advanced Water Purification Facility.</title>
        <authorList>
            <person name="Stamps B.W."/>
            <person name="Spear J.R."/>
        </authorList>
    </citation>
    <scope>NUCLEOTIDE SEQUENCE [LARGE SCALE GENOMIC DNA]</scope>
    <source>
        <strain evidence="5">Bin_52_1</strain>
    </source>
</reference>
<organism evidence="5 6">
    <name type="scientific">Aquipseudomonas alcaligenes</name>
    <name type="common">Pseudomonas alcaligenes</name>
    <dbReference type="NCBI Taxonomy" id="43263"/>
    <lineage>
        <taxon>Bacteria</taxon>
        <taxon>Pseudomonadati</taxon>
        <taxon>Pseudomonadota</taxon>
        <taxon>Gammaproteobacteria</taxon>
        <taxon>Pseudomonadales</taxon>
        <taxon>Pseudomonadaceae</taxon>
        <taxon>Aquipseudomonas</taxon>
    </lineage>
</organism>
<evidence type="ECO:0000256" key="3">
    <source>
        <dbReference type="ARBA" id="ARBA00022840"/>
    </source>
</evidence>
<protein>
    <submittedName>
        <fullName evidence="5">AAA family ATPase</fullName>
    </submittedName>
</protein>
<feature type="domain" description="AAA+ ATPase" evidence="4">
    <location>
        <begin position="98"/>
        <end position="231"/>
    </location>
</feature>
<dbReference type="InterPro" id="IPR003593">
    <property type="entry name" value="AAA+_ATPase"/>
</dbReference>
<dbReference type="GO" id="GO:0006260">
    <property type="term" value="P:DNA replication"/>
    <property type="evidence" value="ECO:0007669"/>
    <property type="project" value="TreeGrafter"/>
</dbReference>
<dbReference type="InterPro" id="IPR027417">
    <property type="entry name" value="P-loop_NTPase"/>
</dbReference>
<evidence type="ECO:0000256" key="1">
    <source>
        <dbReference type="ARBA" id="ARBA00008059"/>
    </source>
</evidence>
<keyword evidence="2" id="KW-0547">Nucleotide-binding</keyword>
<dbReference type="InterPro" id="IPR047661">
    <property type="entry name" value="IstB"/>
</dbReference>
<proteinExistence type="inferred from homology"/>
<dbReference type="PIRSF" id="PIRSF003073">
    <property type="entry name" value="DNAC_TnpB_IstB"/>
    <property type="match status" value="1"/>
</dbReference>
<name>A0A5C7W0E5_AQUAC</name>
<sequence length="245" mass="27515">MLNQQTQSKLQQLQLSGMAKAYRDQLEQPRMQELPFDDRLGLMVDRELNERENRKLSRLLKQAKLRYAAHLEDVDYRSSRGLDKQVIAGLAGCAWIGQQQNLLLTGATGTGKSWLACAFGSQACRQGYSVIYKSASKLYEELQIAIGDGSLPKYRTALSRVHLLILDDFGLAPVEPTVGYTLLDIVDQRMQTGSLIITSQFPTEHWHSMFSDATLAEAILDRIVHRSHRIGLKGESLRKQAAKAQ</sequence>
<comment type="caution">
    <text evidence="5">The sequence shown here is derived from an EMBL/GenBank/DDBJ whole genome shotgun (WGS) entry which is preliminary data.</text>
</comment>
<evidence type="ECO:0000256" key="2">
    <source>
        <dbReference type="ARBA" id="ARBA00022741"/>
    </source>
</evidence>
<dbReference type="GO" id="GO:0005524">
    <property type="term" value="F:ATP binding"/>
    <property type="evidence" value="ECO:0007669"/>
    <property type="project" value="UniProtKB-KW"/>
</dbReference>
<keyword evidence="3" id="KW-0067">ATP-binding</keyword>
<evidence type="ECO:0000313" key="5">
    <source>
        <dbReference type="EMBL" id="TXI31297.1"/>
    </source>
</evidence>
<dbReference type="PANTHER" id="PTHR30050:SF4">
    <property type="entry name" value="ATP-BINDING PROTEIN RV3427C IN INSERTION SEQUENCE-RELATED"/>
    <property type="match status" value="1"/>
</dbReference>
<gene>
    <name evidence="5" type="ORF">E6Q69_11740</name>
</gene>
<dbReference type="Proteomes" id="UP000321110">
    <property type="component" value="Unassembled WGS sequence"/>
</dbReference>
<dbReference type="SUPFAM" id="SSF52540">
    <property type="entry name" value="P-loop containing nucleoside triphosphate hydrolases"/>
    <property type="match status" value="1"/>
</dbReference>
<dbReference type="NCBIfam" id="NF038214">
    <property type="entry name" value="IS21_help_AAA"/>
    <property type="match status" value="1"/>
</dbReference>
<dbReference type="Gene3D" id="3.40.50.300">
    <property type="entry name" value="P-loop containing nucleotide triphosphate hydrolases"/>
    <property type="match status" value="1"/>
</dbReference>
<accession>A0A5C7W0E5</accession>
<comment type="similarity">
    <text evidence="1">Belongs to the IS21/IS1162 putative ATP-binding protein family.</text>
</comment>
<dbReference type="PANTHER" id="PTHR30050">
    <property type="entry name" value="CHROMOSOMAL REPLICATION INITIATOR PROTEIN DNAA"/>
    <property type="match status" value="1"/>
</dbReference>
<evidence type="ECO:0000259" key="4">
    <source>
        <dbReference type="SMART" id="SM00382"/>
    </source>
</evidence>